<evidence type="ECO:0000256" key="3">
    <source>
        <dbReference type="ARBA" id="ARBA00022737"/>
    </source>
</evidence>
<gene>
    <name evidence="7" type="ORF">DNTS_004254</name>
</gene>
<dbReference type="SUPFAM" id="SSF52058">
    <property type="entry name" value="L domain-like"/>
    <property type="match status" value="1"/>
</dbReference>
<keyword evidence="2 5" id="KW-0732">Signal</keyword>
<evidence type="ECO:0000256" key="4">
    <source>
        <dbReference type="ARBA" id="ARBA00023180"/>
    </source>
</evidence>
<dbReference type="InterPro" id="IPR003591">
    <property type="entry name" value="Leu-rich_rpt_typical-subtyp"/>
</dbReference>
<feature type="chain" id="PRO_5021770538" description="LRRCT domain-containing protein" evidence="5">
    <location>
        <begin position="24"/>
        <end position="500"/>
    </location>
</feature>
<dbReference type="PANTHER" id="PTHR24369:SF211">
    <property type="entry name" value="LEUCINE-RICH REPEAT-CONTAINING PROTEIN 15-LIKE"/>
    <property type="match status" value="1"/>
</dbReference>
<dbReference type="PROSITE" id="PS51450">
    <property type="entry name" value="LRR"/>
    <property type="match status" value="5"/>
</dbReference>
<dbReference type="SMART" id="SM00082">
    <property type="entry name" value="LRRCT"/>
    <property type="match status" value="1"/>
</dbReference>
<dbReference type="SMART" id="SM00364">
    <property type="entry name" value="LRR_BAC"/>
    <property type="match status" value="6"/>
</dbReference>
<dbReference type="InterPro" id="IPR001611">
    <property type="entry name" value="Leu-rich_rpt"/>
</dbReference>
<dbReference type="PRINTS" id="PR00019">
    <property type="entry name" value="LEURICHRPT"/>
</dbReference>
<name>A0A553MNM3_9TELE</name>
<dbReference type="SMART" id="SM00369">
    <property type="entry name" value="LRR_TYP"/>
    <property type="match status" value="10"/>
</dbReference>
<dbReference type="Pfam" id="PF13855">
    <property type="entry name" value="LRR_8"/>
    <property type="match status" value="4"/>
</dbReference>
<dbReference type="InterPro" id="IPR032675">
    <property type="entry name" value="LRR_dom_sf"/>
</dbReference>
<evidence type="ECO:0000256" key="2">
    <source>
        <dbReference type="ARBA" id="ARBA00022729"/>
    </source>
</evidence>
<protein>
    <recommendedName>
        <fullName evidence="6">LRRCT domain-containing protein</fullName>
    </recommendedName>
</protein>
<dbReference type="AlphaFoldDB" id="A0A553MNM3"/>
<dbReference type="STRING" id="623744.A0A553MNM3"/>
<reference evidence="7 8" key="1">
    <citation type="journal article" date="2019" name="Sci. Data">
        <title>Hybrid genome assembly and annotation of Danionella translucida.</title>
        <authorList>
            <person name="Kadobianskyi M."/>
            <person name="Schulze L."/>
            <person name="Schuelke M."/>
            <person name="Judkewitz B."/>
        </authorList>
    </citation>
    <scope>NUCLEOTIDE SEQUENCE [LARGE SCALE GENOMIC DNA]</scope>
    <source>
        <strain evidence="7 8">Bolton</strain>
    </source>
</reference>
<proteinExistence type="predicted"/>
<keyword evidence="1" id="KW-0433">Leucine-rich repeat</keyword>
<feature type="domain" description="LRRCT" evidence="6">
    <location>
        <begin position="373"/>
        <end position="425"/>
    </location>
</feature>
<dbReference type="Gene3D" id="3.80.10.10">
    <property type="entry name" value="Ribonuclease Inhibitor"/>
    <property type="match status" value="2"/>
</dbReference>
<evidence type="ECO:0000313" key="8">
    <source>
        <dbReference type="Proteomes" id="UP000316079"/>
    </source>
</evidence>
<dbReference type="Proteomes" id="UP000316079">
    <property type="component" value="Unassembled WGS sequence"/>
</dbReference>
<dbReference type="FunFam" id="3.80.10.10:FF:001164">
    <property type="entry name" value="GH01279p"/>
    <property type="match status" value="1"/>
</dbReference>
<dbReference type="InterPro" id="IPR000483">
    <property type="entry name" value="Cys-rich_flank_reg_C"/>
</dbReference>
<accession>A0A553MNM3</accession>
<evidence type="ECO:0000256" key="5">
    <source>
        <dbReference type="SAM" id="SignalP"/>
    </source>
</evidence>
<dbReference type="InterPro" id="IPR050541">
    <property type="entry name" value="LRR_TM_domain-containing"/>
</dbReference>
<evidence type="ECO:0000313" key="7">
    <source>
        <dbReference type="EMBL" id="TRY54776.1"/>
    </source>
</evidence>
<keyword evidence="8" id="KW-1185">Reference proteome</keyword>
<evidence type="ECO:0000259" key="6">
    <source>
        <dbReference type="SMART" id="SM00082"/>
    </source>
</evidence>
<dbReference type="OrthoDB" id="6363818at2759"/>
<dbReference type="FunFam" id="3.80.10.10:FF:000770">
    <property type="entry name" value="Uncharacterized protein"/>
    <property type="match status" value="1"/>
</dbReference>
<dbReference type="PANTHER" id="PTHR24369">
    <property type="entry name" value="ANTIGEN BSP, PUTATIVE-RELATED"/>
    <property type="match status" value="1"/>
</dbReference>
<comment type="caution">
    <text evidence="7">The sequence shown here is derived from an EMBL/GenBank/DDBJ whole genome shotgun (WGS) entry which is preliminary data.</text>
</comment>
<organism evidence="7 8">
    <name type="scientific">Danionella cerebrum</name>
    <dbReference type="NCBI Taxonomy" id="2873325"/>
    <lineage>
        <taxon>Eukaryota</taxon>
        <taxon>Metazoa</taxon>
        <taxon>Chordata</taxon>
        <taxon>Craniata</taxon>
        <taxon>Vertebrata</taxon>
        <taxon>Euteleostomi</taxon>
        <taxon>Actinopterygii</taxon>
        <taxon>Neopterygii</taxon>
        <taxon>Teleostei</taxon>
        <taxon>Ostariophysi</taxon>
        <taxon>Cypriniformes</taxon>
        <taxon>Danionidae</taxon>
        <taxon>Danioninae</taxon>
        <taxon>Danionella</taxon>
    </lineage>
</organism>
<sequence>MMLSHGSAYLMVVLLVQIFSSSGCPDQCQCFSRTTVVCSNENQSVFPLNISPEARELILLNQGLSQLHANLLTHSHSLRKLVILNAGLRSISDEAFSRMESLQELEISGNAEWLGLNQRTFSSLQNLTRLILNSDRLLAVPSAAFDWLRNLDTLELRGNALASLPEQIFHPLHQLTTLDLSFNQISRVPDGLLRNTSRLRRLSLQSNAISNLPEEVFFGLERLEELNLQNNLISCLTPGVFPSSLTKLMLKKNNLTHLDPRVFHNLLYTTQLDLSQNKLTEIPTGVLWSLISLESLDLSENQLTSLGGTPFKGLFNLKSIHLQKNHLTQLEGQLLKDQNDLQRLDLSYNNLTNIPKDLLTELNFGIMVTLGSNPWSCDCTLLSLFEWLKNHQRSLQDPLKIRCAAPHFLHGVNLVSLEEDALFCLRELPSSPRHKSLEVPGAEAIRCWLREEEGAAVVQCKVRGCSRLRFEAVYDINQSERVSREWPTPPGCPSGIGSDS</sequence>
<feature type="signal peptide" evidence="5">
    <location>
        <begin position="1"/>
        <end position="23"/>
    </location>
</feature>
<dbReference type="GO" id="GO:0005886">
    <property type="term" value="C:plasma membrane"/>
    <property type="evidence" value="ECO:0007669"/>
    <property type="project" value="TreeGrafter"/>
</dbReference>
<keyword evidence="4" id="KW-0325">Glycoprotein</keyword>
<dbReference type="EMBL" id="SRMA01027340">
    <property type="protein sequence ID" value="TRY54776.1"/>
    <property type="molecule type" value="Genomic_DNA"/>
</dbReference>
<evidence type="ECO:0000256" key="1">
    <source>
        <dbReference type="ARBA" id="ARBA00022614"/>
    </source>
</evidence>
<keyword evidence="3" id="KW-0677">Repeat</keyword>